<dbReference type="InterPro" id="IPR013083">
    <property type="entry name" value="Znf_RING/FYVE/PHD"/>
</dbReference>
<dbReference type="PANTHER" id="PTHR13206:SF0">
    <property type="entry name" value="E3 UBIQUITIN-PROTEIN LIGASE FANCL"/>
    <property type="match status" value="1"/>
</dbReference>
<dbReference type="Pfam" id="PF11793">
    <property type="entry name" value="FANCL_C"/>
    <property type="match status" value="1"/>
</dbReference>
<dbReference type="EMBL" id="GL433836">
    <property type="protein sequence ID" value="EFN59410.1"/>
    <property type="molecule type" value="Genomic_DNA"/>
</dbReference>
<dbReference type="SMART" id="SM01197">
    <property type="entry name" value="FANCL_C"/>
    <property type="match status" value="1"/>
</dbReference>
<reference evidence="3 4" key="1">
    <citation type="journal article" date="2010" name="Plant Cell">
        <title>The Chlorella variabilis NC64A genome reveals adaptation to photosymbiosis, coevolution with viruses, and cryptic sex.</title>
        <authorList>
            <person name="Blanc G."/>
            <person name="Duncan G."/>
            <person name="Agarkova I."/>
            <person name="Borodovsky M."/>
            <person name="Gurnon J."/>
            <person name="Kuo A."/>
            <person name="Lindquist E."/>
            <person name="Lucas S."/>
            <person name="Pangilinan J."/>
            <person name="Polle J."/>
            <person name="Salamov A."/>
            <person name="Terry A."/>
            <person name="Yamada T."/>
            <person name="Dunigan D.D."/>
            <person name="Grigoriev I.V."/>
            <person name="Claverie J.M."/>
            <person name="Van Etten J.L."/>
        </authorList>
    </citation>
    <scope>NUCLEOTIDE SEQUENCE [LARGE SCALE GENOMIC DNA]</scope>
    <source>
        <strain evidence="3 4">NC64A</strain>
    </source>
</reference>
<evidence type="ECO:0000259" key="2">
    <source>
        <dbReference type="Pfam" id="PF18891"/>
    </source>
</evidence>
<dbReference type="InterPro" id="IPR026848">
    <property type="entry name" value="Fancl"/>
</dbReference>
<dbReference type="STRING" id="554065.E1Z4U9"/>
<dbReference type="RefSeq" id="XP_005851512.1">
    <property type="nucleotide sequence ID" value="XM_005851450.1"/>
</dbReference>
<evidence type="ECO:0000313" key="4">
    <source>
        <dbReference type="Proteomes" id="UP000008141"/>
    </source>
</evidence>
<sequence>ASLEDVLAQFEAALQHYQQLWDGLDDLDAQAWVIEPTAAPRSVVYRRIALGHHVSLALTLDPAQPWALPLDCRFMGSDAAVAPLRQRLHDNRGCWQAGRLLRENLEAVLGVALPQRQGADAEDASADCAICYAYRLPPAEGQLPAGGEEGESPDINCDNAACGKPFHRRCLVEWLNSDTSTRQSFNTLFGACPYCSAPITVKAVPA</sequence>
<dbReference type="GO" id="GO:0006513">
    <property type="term" value="P:protein monoubiquitination"/>
    <property type="evidence" value="ECO:0007669"/>
    <property type="project" value="TreeGrafter"/>
</dbReference>
<dbReference type="InterPro" id="IPR043003">
    <property type="entry name" value="FANCL_d3_sf"/>
</dbReference>
<dbReference type="Proteomes" id="UP000008141">
    <property type="component" value="Unassembled WGS sequence"/>
</dbReference>
<dbReference type="InterPro" id="IPR026850">
    <property type="entry name" value="FANCL_C"/>
</dbReference>
<dbReference type="InParanoid" id="E1Z4U9"/>
<dbReference type="Gene3D" id="3.30.40.10">
    <property type="entry name" value="Zinc/RING finger domain, C3HC4 (zinc finger)"/>
    <property type="match status" value="1"/>
</dbReference>
<dbReference type="SUPFAM" id="SSF57850">
    <property type="entry name" value="RING/U-box"/>
    <property type="match status" value="1"/>
</dbReference>
<name>E1Z4U9_CHLVA</name>
<dbReference type="OrthoDB" id="10263265at2759"/>
<dbReference type="GO" id="GO:0036297">
    <property type="term" value="P:interstrand cross-link repair"/>
    <property type="evidence" value="ECO:0007669"/>
    <property type="project" value="InterPro"/>
</dbReference>
<dbReference type="Gene3D" id="3.10.110.20">
    <property type="entry name" value="RWD domain-like"/>
    <property type="match status" value="1"/>
</dbReference>
<organism evidence="4">
    <name type="scientific">Chlorella variabilis</name>
    <name type="common">Green alga</name>
    <dbReference type="NCBI Taxonomy" id="554065"/>
    <lineage>
        <taxon>Eukaryota</taxon>
        <taxon>Viridiplantae</taxon>
        <taxon>Chlorophyta</taxon>
        <taxon>core chlorophytes</taxon>
        <taxon>Trebouxiophyceae</taxon>
        <taxon>Chlorellales</taxon>
        <taxon>Chlorellaceae</taxon>
        <taxon>Chlorella clade</taxon>
        <taxon>Chlorella</taxon>
    </lineage>
</organism>
<feature type="domain" description="FANCL UBC-like" evidence="2">
    <location>
        <begin position="19"/>
        <end position="116"/>
    </location>
</feature>
<dbReference type="CDD" id="cd16490">
    <property type="entry name" value="RING-CH-C4HC3_FANCL"/>
    <property type="match status" value="1"/>
</dbReference>
<feature type="non-terminal residue" evidence="3">
    <location>
        <position position="1"/>
    </location>
</feature>
<dbReference type="FunCoup" id="E1Z4U9">
    <property type="interactions" value="1047"/>
</dbReference>
<proteinExistence type="predicted"/>
<dbReference type="InterPro" id="IPR044037">
    <property type="entry name" value="FANCL_d3"/>
</dbReference>
<dbReference type="PANTHER" id="PTHR13206">
    <property type="entry name" value="UBIQUITIN LIGASE PROTEIN PHF9 FANCONI ANEMIA GROUP L PROTEIN"/>
    <property type="match status" value="1"/>
</dbReference>
<protein>
    <recommendedName>
        <fullName evidence="5">FANCL C-terminal domain-containing protein</fullName>
    </recommendedName>
</protein>
<keyword evidence="4" id="KW-1185">Reference proteome</keyword>
<evidence type="ECO:0008006" key="5">
    <source>
        <dbReference type="Google" id="ProtNLM"/>
    </source>
</evidence>
<evidence type="ECO:0000259" key="1">
    <source>
        <dbReference type="Pfam" id="PF11793"/>
    </source>
</evidence>
<dbReference type="GO" id="GO:0061630">
    <property type="term" value="F:ubiquitin protein ligase activity"/>
    <property type="evidence" value="ECO:0007669"/>
    <property type="project" value="TreeGrafter"/>
</dbReference>
<dbReference type="GeneID" id="17358502"/>
<evidence type="ECO:0000313" key="3">
    <source>
        <dbReference type="EMBL" id="EFN59410.1"/>
    </source>
</evidence>
<feature type="domain" description="FANCL C-terminal" evidence="1">
    <location>
        <begin position="126"/>
        <end position="203"/>
    </location>
</feature>
<dbReference type="GO" id="GO:0043240">
    <property type="term" value="C:Fanconi anaemia nuclear complex"/>
    <property type="evidence" value="ECO:0007669"/>
    <property type="project" value="InterPro"/>
</dbReference>
<dbReference type="AlphaFoldDB" id="E1Z4U9"/>
<accession>E1Z4U9</accession>
<dbReference type="eggNOG" id="KOG3268">
    <property type="taxonomic scope" value="Eukaryota"/>
</dbReference>
<gene>
    <name evidence="3" type="ORF">CHLNCDRAFT_19195</name>
</gene>
<dbReference type="KEGG" id="cvr:CHLNCDRAFT_19195"/>
<dbReference type="CDD" id="cd23832">
    <property type="entry name" value="DRWD-C_FANCL"/>
    <property type="match status" value="1"/>
</dbReference>
<dbReference type="Pfam" id="PF18891">
    <property type="entry name" value="FANCL_d3"/>
    <property type="match status" value="1"/>
</dbReference>
<dbReference type="OMA" id="FQWLVAC"/>